<name>F7XQR8_METZD</name>
<evidence type="ECO:0000313" key="2">
    <source>
        <dbReference type="Proteomes" id="UP000006622"/>
    </source>
</evidence>
<dbReference type="Pfam" id="PF02597">
    <property type="entry name" value="ThiS"/>
    <property type="match status" value="1"/>
</dbReference>
<organism evidence="1 2">
    <name type="scientific">Methanosalsum zhilinae (strain DSM 4017 / NBRC 107636 / OCM 62 / WeN5)</name>
    <name type="common">Methanohalophilus zhilinae</name>
    <dbReference type="NCBI Taxonomy" id="679901"/>
    <lineage>
        <taxon>Archaea</taxon>
        <taxon>Methanobacteriati</taxon>
        <taxon>Methanobacteriota</taxon>
        <taxon>Stenosarchaea group</taxon>
        <taxon>Methanomicrobia</taxon>
        <taxon>Methanosarcinales</taxon>
        <taxon>Methanosarcinaceae</taxon>
        <taxon>Methanosalsum</taxon>
    </lineage>
</organism>
<dbReference type="InterPro" id="IPR003749">
    <property type="entry name" value="ThiS/MoaD-like"/>
</dbReference>
<dbReference type="OrthoDB" id="98357at2157"/>
<dbReference type="EMBL" id="CP002101">
    <property type="protein sequence ID" value="AEH61670.1"/>
    <property type="molecule type" value="Genomic_DNA"/>
</dbReference>
<dbReference type="KEGG" id="mzh:Mzhil_1835"/>
<keyword evidence="2" id="KW-1185">Reference proteome</keyword>
<dbReference type="Proteomes" id="UP000006622">
    <property type="component" value="Chromosome"/>
</dbReference>
<dbReference type="InterPro" id="IPR010038">
    <property type="entry name" value="MoaD_arc-typ"/>
</dbReference>
<accession>F7XQR8</accession>
<proteinExistence type="predicted"/>
<dbReference type="Gene3D" id="3.10.20.30">
    <property type="match status" value="1"/>
</dbReference>
<sequence length="92" mass="10189">MGNVKIKLFANVREKAGISQAEYNAETVIDLLSILVTDYPAVKDLIFENGQQEIRGYINIFVNGNNIHHLERTETRLSDGDEVAIFPPVSGG</sequence>
<dbReference type="STRING" id="679901.Mzhil_1835"/>
<dbReference type="InterPro" id="IPR016155">
    <property type="entry name" value="Mopterin_synth/thiamin_S_b"/>
</dbReference>
<dbReference type="InterPro" id="IPR054834">
    <property type="entry name" value="SAMP1_3"/>
</dbReference>
<evidence type="ECO:0000313" key="1">
    <source>
        <dbReference type="EMBL" id="AEH61670.1"/>
    </source>
</evidence>
<dbReference type="GeneID" id="10823478"/>
<protein>
    <submittedName>
        <fullName evidence="1">MoaD family protein</fullName>
    </submittedName>
</protein>
<dbReference type="PANTHER" id="PTHR38031:SF1">
    <property type="entry name" value="SULFUR CARRIER PROTEIN CYSO"/>
    <property type="match status" value="1"/>
</dbReference>
<dbReference type="NCBIfam" id="TIGR01687">
    <property type="entry name" value="moaD_arch"/>
    <property type="match status" value="1"/>
</dbReference>
<dbReference type="SUPFAM" id="SSF54285">
    <property type="entry name" value="MoaD/ThiS"/>
    <property type="match status" value="1"/>
</dbReference>
<dbReference type="CDD" id="cd17505">
    <property type="entry name" value="Ubl_SAMP1_like"/>
    <property type="match status" value="1"/>
</dbReference>
<gene>
    <name evidence="1" type="ordered locus">Mzhil_1835</name>
</gene>
<dbReference type="InterPro" id="IPR052045">
    <property type="entry name" value="Sulfur_Carrier/Prot_Modifier"/>
</dbReference>
<dbReference type="NCBIfam" id="NF041918">
    <property type="entry name" value="SAMP1"/>
    <property type="match status" value="1"/>
</dbReference>
<dbReference type="InterPro" id="IPR012675">
    <property type="entry name" value="Beta-grasp_dom_sf"/>
</dbReference>
<dbReference type="PANTHER" id="PTHR38031">
    <property type="entry name" value="SULFUR CARRIER PROTEIN SLR0821-RELATED"/>
    <property type="match status" value="1"/>
</dbReference>
<dbReference type="RefSeq" id="WP_013899106.1">
    <property type="nucleotide sequence ID" value="NC_015676.1"/>
</dbReference>
<dbReference type="AlphaFoldDB" id="F7XQR8"/>
<dbReference type="HOGENOM" id="CLU_114601_1_2_2"/>
<reference evidence="1" key="1">
    <citation type="submission" date="2010-07" db="EMBL/GenBank/DDBJ databases">
        <title>The complete genome of Methanosalsum zhilinae DSM 4017.</title>
        <authorList>
            <consortium name="US DOE Joint Genome Institute (JGI-PGF)"/>
            <person name="Lucas S."/>
            <person name="Copeland A."/>
            <person name="Lapidus A."/>
            <person name="Glavina del Rio T."/>
            <person name="Dalin E."/>
            <person name="Tice H."/>
            <person name="Bruce D."/>
            <person name="Goodwin L."/>
            <person name="Pitluck S."/>
            <person name="Kyrpides N."/>
            <person name="Mavromatis K."/>
            <person name="Ovchinnikova G."/>
            <person name="Daligault H."/>
            <person name="Detter J.C."/>
            <person name="Han C."/>
            <person name="Tapia R."/>
            <person name="Larimer F."/>
            <person name="Land M."/>
            <person name="Hauser L."/>
            <person name="Markowitz V."/>
            <person name="Cheng J.-F."/>
            <person name="Hugenholtz P."/>
            <person name="Woyke T."/>
            <person name="Wu D."/>
            <person name="Spring S."/>
            <person name="Schueler E."/>
            <person name="Brambilla E."/>
            <person name="Klenk H.-P."/>
            <person name="Eisen J.A."/>
        </authorList>
    </citation>
    <scope>NUCLEOTIDE SEQUENCE</scope>
    <source>
        <strain evidence="1">DSM 4017</strain>
    </source>
</reference>